<dbReference type="EMBL" id="JACXLD010000004">
    <property type="protein sequence ID" value="MBD2859155.1"/>
    <property type="molecule type" value="Genomic_DNA"/>
</dbReference>
<evidence type="ECO:0000313" key="2">
    <source>
        <dbReference type="Proteomes" id="UP000610558"/>
    </source>
</evidence>
<keyword evidence="2" id="KW-1185">Reference proteome</keyword>
<reference evidence="1" key="1">
    <citation type="submission" date="2020-09" db="EMBL/GenBank/DDBJ databases">
        <authorList>
            <person name="Yoon J.-W."/>
        </authorList>
    </citation>
    <scope>NUCLEOTIDE SEQUENCE</scope>
    <source>
        <strain evidence="1">KMU-158</strain>
    </source>
</reference>
<dbReference type="Proteomes" id="UP000610558">
    <property type="component" value="Unassembled WGS sequence"/>
</dbReference>
<proteinExistence type="predicted"/>
<dbReference type="AlphaFoldDB" id="A0A927C0T5"/>
<sequence length="106" mass="11868">MSVNLPSIASCETLIGEIDHRLVAFFCEQAEGYDIPPAELYRLEGSMACLLALGLQSESQLKARLLELAAEYGDKALYERYKRDTRLYLHLAMKPAPVYPSTRSAN</sequence>
<evidence type="ECO:0000313" key="1">
    <source>
        <dbReference type="EMBL" id="MBD2859155.1"/>
    </source>
</evidence>
<comment type="caution">
    <text evidence="1">The sequence shown here is derived from an EMBL/GenBank/DDBJ whole genome shotgun (WGS) entry which is preliminary data.</text>
</comment>
<gene>
    <name evidence="1" type="ORF">IB286_09055</name>
</gene>
<dbReference type="RefSeq" id="WP_190764678.1">
    <property type="nucleotide sequence ID" value="NZ_JACXLD010000004.1"/>
</dbReference>
<organism evidence="1 2">
    <name type="scientific">Spongiibacter pelagi</name>
    <dbReference type="NCBI Taxonomy" id="2760804"/>
    <lineage>
        <taxon>Bacteria</taxon>
        <taxon>Pseudomonadati</taxon>
        <taxon>Pseudomonadota</taxon>
        <taxon>Gammaproteobacteria</taxon>
        <taxon>Cellvibrionales</taxon>
        <taxon>Spongiibacteraceae</taxon>
        <taxon>Spongiibacter</taxon>
    </lineage>
</organism>
<protein>
    <submittedName>
        <fullName evidence="1">Uncharacterized protein</fullName>
    </submittedName>
</protein>
<accession>A0A927C0T5</accession>
<name>A0A927C0T5_9GAMM</name>